<keyword evidence="3" id="KW-0238">DNA-binding</keyword>
<keyword evidence="1" id="KW-0472">Membrane</keyword>
<proteinExistence type="predicted"/>
<accession>A0A859A024</accession>
<feature type="domain" description="Integrase DNA-binding" evidence="2">
    <location>
        <begin position="6"/>
        <end position="62"/>
    </location>
</feature>
<evidence type="ECO:0000259" key="2">
    <source>
        <dbReference type="Pfam" id="PF13356"/>
    </source>
</evidence>
<sequence>MRLTASAQTKTWIYRYRSPIGQKVRQVRQGRWSAVSEREACNQWQQLIDDCQKGGDPALARKLKRAGSAAAPSADPLYSGIQPLRAGFPALWPFAGALMPVASNALAPPTGWTARRAHALLGSGVLVALLGVLHPWGALIRGVLGRARLPAMALLNGRGKALQSGPDLFLQRNFLGQRTELHKTLLVELFGLRTRQQPGHLLSRPCASRFSRALGACRASEIARWSFSRPAPACSS</sequence>
<feature type="transmembrane region" description="Helical" evidence="1">
    <location>
        <begin position="119"/>
        <end position="139"/>
    </location>
</feature>
<dbReference type="InterPro" id="IPR025166">
    <property type="entry name" value="Integrase_DNA_bind_dom"/>
</dbReference>
<dbReference type="Pfam" id="PF13356">
    <property type="entry name" value="Arm-DNA-bind_3"/>
    <property type="match status" value="1"/>
</dbReference>
<dbReference type="InterPro" id="IPR038488">
    <property type="entry name" value="Integrase_DNA-bd_sf"/>
</dbReference>
<organism evidence="3 4">
    <name type="scientific">Alicycliphilus denitrificans</name>
    <dbReference type="NCBI Taxonomy" id="179636"/>
    <lineage>
        <taxon>Bacteria</taxon>
        <taxon>Pseudomonadati</taxon>
        <taxon>Pseudomonadota</taxon>
        <taxon>Betaproteobacteria</taxon>
        <taxon>Burkholderiales</taxon>
        <taxon>Comamonadaceae</taxon>
        <taxon>Alicycliphilus</taxon>
    </lineage>
</organism>
<name>A0A859A024_9BURK</name>
<protein>
    <submittedName>
        <fullName evidence="3">Integrase arm-type DNA-binding domain-containing protein</fullName>
    </submittedName>
</protein>
<dbReference type="Proteomes" id="UP000500755">
    <property type="component" value="Chromosome"/>
</dbReference>
<evidence type="ECO:0000313" key="3">
    <source>
        <dbReference type="EMBL" id="QKD46303.1"/>
    </source>
</evidence>
<dbReference type="AlphaFoldDB" id="A0A859A024"/>
<gene>
    <name evidence="3" type="ORF">HF896_12005</name>
</gene>
<evidence type="ECO:0000313" key="4">
    <source>
        <dbReference type="Proteomes" id="UP000500755"/>
    </source>
</evidence>
<reference evidence="3 4" key="1">
    <citation type="submission" date="2020-05" db="EMBL/GenBank/DDBJ databases">
        <title>Complete genome sequence of Alicycliphilus denitrificans DP3.</title>
        <authorList>
            <person name="Chen X."/>
        </authorList>
    </citation>
    <scope>NUCLEOTIDE SEQUENCE [LARGE SCALE GENOMIC DNA]</scope>
    <source>
        <strain evidence="3 4">DP3</strain>
    </source>
</reference>
<dbReference type="Gene3D" id="3.30.160.390">
    <property type="entry name" value="Integrase, DNA-binding domain"/>
    <property type="match status" value="1"/>
</dbReference>
<dbReference type="EMBL" id="CP051298">
    <property type="protein sequence ID" value="QKD46303.1"/>
    <property type="molecule type" value="Genomic_DNA"/>
</dbReference>
<evidence type="ECO:0000256" key="1">
    <source>
        <dbReference type="SAM" id="Phobius"/>
    </source>
</evidence>
<keyword evidence="1" id="KW-0812">Transmembrane</keyword>
<dbReference type="GO" id="GO:0003677">
    <property type="term" value="F:DNA binding"/>
    <property type="evidence" value="ECO:0007669"/>
    <property type="project" value="UniProtKB-KW"/>
</dbReference>
<keyword evidence="1" id="KW-1133">Transmembrane helix</keyword>